<keyword evidence="3" id="KW-1185">Reference proteome</keyword>
<name>A0A482WFJ6_LAOST</name>
<protein>
    <submittedName>
        <fullName evidence="2">Uncharacterized protein</fullName>
    </submittedName>
</protein>
<evidence type="ECO:0000313" key="2">
    <source>
        <dbReference type="EMBL" id="RZF32257.1"/>
    </source>
</evidence>
<dbReference type="AlphaFoldDB" id="A0A482WFJ6"/>
<dbReference type="Proteomes" id="UP000291343">
    <property type="component" value="Unassembled WGS sequence"/>
</dbReference>
<proteinExistence type="predicted"/>
<evidence type="ECO:0000256" key="1">
    <source>
        <dbReference type="SAM" id="Coils"/>
    </source>
</evidence>
<dbReference type="InParanoid" id="A0A482WFJ6"/>
<evidence type="ECO:0000313" key="3">
    <source>
        <dbReference type="Proteomes" id="UP000291343"/>
    </source>
</evidence>
<sequence length="624" mass="72283">MAFRSRFDSKSSIQLTPFHGRFLNASTPSMLPLQGDAVFGNDVVEWLKSLGYKKEINPNLIKRLCPKSHRNMWYHLMKHVRPAQEVDLVKKNVLIANMEKDQNKYKKPLKAIVNTPEDFNNYKKWMDLKSEIAVKESEVRAVTGDIRALQLKTRLKEHQIKATKEQMSDCSQKNDLLKRKIKQENDKLKSLRNEVDTSEVLINKAFNLKKEESSTDKISSFMSELENLYHTRQIDQNEQVPFENDLLWNKVDELVMMVPPNDILNYISSSLVSINEKLNEELVKFTKLKASVLQAGNNDFTNLQQSLKDTFSEYLDLEKETILLKANIEALKLQVTDNIIKKFSLTPEAHESIMMYLNHKCSLAFYEERSKSHIKVISDMQFSDKVVCLENLISMRFTRVEQMNASIEEKSQILPESIRILLNEEGQRKIAVIRAEILAIISEFSSANNEEDSTLLNLRGALKNEVSLFLKVPLQKNRKGDKPPLPSSLQYFPLNRQKHLLPLQIFAQRLQIAETEKLMSTLSETQLVNRMADRDKKSLAMVKEMRENSGAELKNKMMMTMNVIQEAEKDLLKAKKYAELLDQDKSLNKLLLRRNPSVVEEFVKYEEILRKSLVELNDLITKNN</sequence>
<feature type="coiled-coil region" evidence="1">
    <location>
        <begin position="160"/>
        <end position="201"/>
    </location>
</feature>
<gene>
    <name evidence="2" type="ORF">LSTR_LSTR009486</name>
</gene>
<keyword evidence="1" id="KW-0175">Coiled coil</keyword>
<comment type="caution">
    <text evidence="2">The sequence shown here is derived from an EMBL/GenBank/DDBJ whole genome shotgun (WGS) entry which is preliminary data.</text>
</comment>
<organism evidence="2 3">
    <name type="scientific">Laodelphax striatellus</name>
    <name type="common">Small brown planthopper</name>
    <name type="synonym">Delphax striatella</name>
    <dbReference type="NCBI Taxonomy" id="195883"/>
    <lineage>
        <taxon>Eukaryota</taxon>
        <taxon>Metazoa</taxon>
        <taxon>Ecdysozoa</taxon>
        <taxon>Arthropoda</taxon>
        <taxon>Hexapoda</taxon>
        <taxon>Insecta</taxon>
        <taxon>Pterygota</taxon>
        <taxon>Neoptera</taxon>
        <taxon>Paraneoptera</taxon>
        <taxon>Hemiptera</taxon>
        <taxon>Auchenorrhyncha</taxon>
        <taxon>Fulgoroidea</taxon>
        <taxon>Delphacidae</taxon>
        <taxon>Criomorphinae</taxon>
        <taxon>Laodelphax</taxon>
    </lineage>
</organism>
<dbReference type="OrthoDB" id="8047450at2759"/>
<accession>A0A482WFJ6</accession>
<reference evidence="2 3" key="1">
    <citation type="journal article" date="2017" name="Gigascience">
        <title>Genome sequence of the small brown planthopper, Laodelphax striatellus.</title>
        <authorList>
            <person name="Zhu J."/>
            <person name="Jiang F."/>
            <person name="Wang X."/>
            <person name="Yang P."/>
            <person name="Bao Y."/>
            <person name="Zhao W."/>
            <person name="Wang W."/>
            <person name="Lu H."/>
            <person name="Wang Q."/>
            <person name="Cui N."/>
            <person name="Li J."/>
            <person name="Chen X."/>
            <person name="Luo L."/>
            <person name="Yu J."/>
            <person name="Kang L."/>
            <person name="Cui F."/>
        </authorList>
    </citation>
    <scope>NUCLEOTIDE SEQUENCE [LARGE SCALE GENOMIC DNA]</scope>
    <source>
        <strain evidence="2">Lst14</strain>
    </source>
</reference>
<dbReference type="EMBL" id="QKKF02037370">
    <property type="protein sequence ID" value="RZF32257.1"/>
    <property type="molecule type" value="Genomic_DNA"/>
</dbReference>